<keyword evidence="2" id="KW-1133">Transmembrane helix</keyword>
<dbReference type="InterPro" id="IPR051909">
    <property type="entry name" value="MFP_Cation_Efflux"/>
</dbReference>
<dbReference type="PANTHER" id="PTHR30097">
    <property type="entry name" value="CATION EFFLUX SYSTEM PROTEIN CUSB"/>
    <property type="match status" value="1"/>
</dbReference>
<protein>
    <submittedName>
        <fullName evidence="3">Macrolide export protein MacA</fullName>
    </submittedName>
</protein>
<dbReference type="SUPFAM" id="SSF111369">
    <property type="entry name" value="HlyD-like secretion proteins"/>
    <property type="match status" value="1"/>
</dbReference>
<evidence type="ECO:0000256" key="1">
    <source>
        <dbReference type="ARBA" id="ARBA00022448"/>
    </source>
</evidence>
<dbReference type="GO" id="GO:0030313">
    <property type="term" value="C:cell envelope"/>
    <property type="evidence" value="ECO:0007669"/>
    <property type="project" value="TreeGrafter"/>
</dbReference>
<dbReference type="Gene3D" id="1.10.287.470">
    <property type="entry name" value="Helix hairpin bin"/>
    <property type="match status" value="1"/>
</dbReference>
<dbReference type="Proteomes" id="UP000316855">
    <property type="component" value="Chromosome"/>
</dbReference>
<proteinExistence type="predicted"/>
<evidence type="ECO:0000313" key="4">
    <source>
        <dbReference type="Proteomes" id="UP000316855"/>
    </source>
</evidence>
<keyword evidence="1" id="KW-0813">Transport</keyword>
<dbReference type="GO" id="GO:0015679">
    <property type="term" value="P:plasma membrane copper ion transport"/>
    <property type="evidence" value="ECO:0007669"/>
    <property type="project" value="TreeGrafter"/>
</dbReference>
<dbReference type="Gene3D" id="2.40.50.100">
    <property type="match status" value="1"/>
</dbReference>
<keyword evidence="2" id="KW-0472">Membrane</keyword>
<name>A0A517VEU1_9PLAN</name>
<dbReference type="GO" id="GO:0060003">
    <property type="term" value="P:copper ion export"/>
    <property type="evidence" value="ECO:0007669"/>
    <property type="project" value="TreeGrafter"/>
</dbReference>
<evidence type="ECO:0000313" key="3">
    <source>
        <dbReference type="EMBL" id="QDT91499.1"/>
    </source>
</evidence>
<sequence length="437" mass="47964">MRKKFEMKILKQTLALLGFCLILGLLFIIWDRDRKAQQKSTSTKTKHVEHHAKTTHPVNEADLNIIQLSPEAVKSLGVETQPVEIRSMPRTRPYGAEMVLPTGASVIVSAPLAGTLRHPHGDLFPQVGQRIKKDETLLELLPLLSPERSVLTPAERIRFAEAKAAVAQSQIDAEGILQQANVQKEAAQIELTRAQRLLQDNVGTRRAVDDAKAKVKLADKVLAAAKSRKKLVDSIKLDEDAGTLKPLAIHSPLSGIVRTTNVQPGQLIAAGLPLFEVMNDAVLWIKVPVYVGELDEIDMKRPARLTLLDGHLSNKDVLAKPVSLPPTAMPLSAAVDIYYEVPNDNHQFRPGQKVSAHLPLTGEASMKTVPWSALIYDIYGGQWVYEQVGERQYVRRRVEVGWVDHGRVALLRGPAVGAQIVTAGAAELSGTEFGFAK</sequence>
<keyword evidence="2" id="KW-0812">Transmembrane</keyword>
<keyword evidence="4" id="KW-1185">Reference proteome</keyword>
<dbReference type="AlphaFoldDB" id="A0A517VEU1"/>
<organism evidence="3 4">
    <name type="scientific">Gimesia algae</name>
    <dbReference type="NCBI Taxonomy" id="2527971"/>
    <lineage>
        <taxon>Bacteria</taxon>
        <taxon>Pseudomonadati</taxon>
        <taxon>Planctomycetota</taxon>
        <taxon>Planctomycetia</taxon>
        <taxon>Planctomycetales</taxon>
        <taxon>Planctomycetaceae</taxon>
        <taxon>Gimesia</taxon>
    </lineage>
</organism>
<dbReference type="EMBL" id="CP036343">
    <property type="protein sequence ID" value="QDT91499.1"/>
    <property type="molecule type" value="Genomic_DNA"/>
</dbReference>
<accession>A0A517VEU1</accession>
<reference evidence="3 4" key="1">
    <citation type="submission" date="2019-02" db="EMBL/GenBank/DDBJ databases">
        <title>Deep-cultivation of Planctomycetes and their phenomic and genomic characterization uncovers novel biology.</title>
        <authorList>
            <person name="Wiegand S."/>
            <person name="Jogler M."/>
            <person name="Boedeker C."/>
            <person name="Pinto D."/>
            <person name="Vollmers J."/>
            <person name="Rivas-Marin E."/>
            <person name="Kohn T."/>
            <person name="Peeters S.H."/>
            <person name="Heuer A."/>
            <person name="Rast P."/>
            <person name="Oberbeckmann S."/>
            <person name="Bunk B."/>
            <person name="Jeske O."/>
            <person name="Meyerdierks A."/>
            <person name="Storesund J.E."/>
            <person name="Kallscheuer N."/>
            <person name="Luecker S."/>
            <person name="Lage O.M."/>
            <person name="Pohl T."/>
            <person name="Merkel B.J."/>
            <person name="Hornburger P."/>
            <person name="Mueller R.-W."/>
            <person name="Bruemmer F."/>
            <person name="Labrenz M."/>
            <person name="Spormann A.M."/>
            <person name="Op den Camp H."/>
            <person name="Overmann J."/>
            <person name="Amann R."/>
            <person name="Jetten M.S.M."/>
            <person name="Mascher T."/>
            <person name="Medema M.H."/>
            <person name="Devos D.P."/>
            <person name="Kaster A.-K."/>
            <person name="Ovreas L."/>
            <person name="Rohde M."/>
            <person name="Galperin M.Y."/>
            <person name="Jogler C."/>
        </authorList>
    </citation>
    <scope>NUCLEOTIDE SEQUENCE [LARGE SCALE GENOMIC DNA]</scope>
    <source>
        <strain evidence="3 4">Pan161</strain>
    </source>
</reference>
<evidence type="ECO:0000256" key="2">
    <source>
        <dbReference type="SAM" id="Phobius"/>
    </source>
</evidence>
<dbReference type="Gene3D" id="2.40.420.20">
    <property type="match status" value="1"/>
</dbReference>
<gene>
    <name evidence="3" type="primary">macA_3</name>
    <name evidence="3" type="ORF">Pan161_31570</name>
</gene>
<dbReference type="KEGG" id="gax:Pan161_31570"/>
<feature type="transmembrane region" description="Helical" evidence="2">
    <location>
        <begin position="12"/>
        <end position="30"/>
    </location>
</feature>
<dbReference type="Gene3D" id="2.40.30.170">
    <property type="match status" value="1"/>
</dbReference>
<dbReference type="PANTHER" id="PTHR30097:SF4">
    <property type="entry name" value="SLR6042 PROTEIN"/>
    <property type="match status" value="1"/>
</dbReference>